<proteinExistence type="predicted"/>
<dbReference type="InterPro" id="IPR007657">
    <property type="entry name" value="Glycosyltransferase_61"/>
</dbReference>
<evidence type="ECO:0000256" key="2">
    <source>
        <dbReference type="ARBA" id="ARBA00022676"/>
    </source>
</evidence>
<dbReference type="EMBL" id="DS547124">
    <property type="protein sequence ID" value="EDR03477.1"/>
    <property type="molecule type" value="Genomic_DNA"/>
</dbReference>
<evidence type="ECO:0000256" key="6">
    <source>
        <dbReference type="ARBA" id="ARBA00023136"/>
    </source>
</evidence>
<dbReference type="GO" id="GO:0035269">
    <property type="term" value="P:protein O-linked glycosylation via mannose"/>
    <property type="evidence" value="ECO:0007669"/>
    <property type="project" value="TreeGrafter"/>
</dbReference>
<feature type="chain" id="PRO_5002747300" evidence="8">
    <location>
        <begin position="31"/>
        <end position="476"/>
    </location>
</feature>
<feature type="signal peptide" evidence="8">
    <location>
        <begin position="1"/>
        <end position="30"/>
    </location>
</feature>
<dbReference type="Pfam" id="PF04577">
    <property type="entry name" value="Glyco_transf_61"/>
    <property type="match status" value="1"/>
</dbReference>
<dbReference type="PANTHER" id="PTHR20961:SF38">
    <property type="entry name" value="PROTEIN O-LINKED-MANNOSE BETA-1,4-N-ACETYLGLUCOSAMINYLTRANSFERASE 2"/>
    <property type="match status" value="1"/>
</dbReference>
<organism evidence="11">
    <name type="scientific">Laccaria bicolor (strain S238N-H82 / ATCC MYA-4686)</name>
    <name type="common">Bicoloured deceiver</name>
    <name type="synonym">Laccaria laccata var. bicolor</name>
    <dbReference type="NCBI Taxonomy" id="486041"/>
    <lineage>
        <taxon>Eukaryota</taxon>
        <taxon>Fungi</taxon>
        <taxon>Dikarya</taxon>
        <taxon>Basidiomycota</taxon>
        <taxon>Agaricomycotina</taxon>
        <taxon>Agaricomycetes</taxon>
        <taxon>Agaricomycetidae</taxon>
        <taxon>Agaricales</taxon>
        <taxon>Agaricineae</taxon>
        <taxon>Hydnangiaceae</taxon>
        <taxon>Laccaria</taxon>
    </lineage>
</organism>
<sequence>MHTISPIRLSPRRRPVIWLVLLVTVAFLFSRVDRCSHTISQSIQSTFLSPSTLTVSTETTQPGSNTHGFNLFDNLYLRNGTFYIVTSTPSSFMPRNHIVSRPTRRGEGIDIQATDQELQFLTPAEAKGILGDRAISIAGFSVIFHDPSQFMSHFYHWWGELILGTFRVYSTLQQSRYIAPTRFLLPNVAGDAWRDGTGLNGPLMRAAFPSSPIENADWWADILRLGSSTFVFERAMLVDRAAAHKSPLSRNWHKMISSTMELAAPSQFWDPIRETIVGNFVGPDLPHPTKPVVTYITRQTPNRRRKLSDSSHESLLSALGELQKEGVCEVQVVEETEGVKLVELVARSTVIIGVHGSGLTHQLWMPPSPLSTIIEIFFPNAYSFDHEMIARNLGHRHYAVWNDTLLTYPEGRYHPKIKYAEHLDFRGSEMPVHGPAVAAAIRARLQVGSGVEPESVMHLDESHQMALALDSGREVL</sequence>
<evidence type="ECO:0000313" key="11">
    <source>
        <dbReference type="Proteomes" id="UP000001194"/>
    </source>
</evidence>
<feature type="domain" description="Glycosyltransferase 61 catalytic" evidence="9">
    <location>
        <begin position="154"/>
        <end position="368"/>
    </location>
</feature>
<comment type="subcellular location">
    <subcellularLocation>
        <location evidence="1">Membrane</location>
        <topology evidence="1">Single-pass membrane protein</topology>
    </subcellularLocation>
</comment>
<dbReference type="Proteomes" id="UP000001194">
    <property type="component" value="Unassembled WGS sequence"/>
</dbReference>
<keyword evidence="5" id="KW-1133">Transmembrane helix</keyword>
<dbReference type="KEGG" id="lbc:LACBIDRAFT_295233"/>
<evidence type="ECO:0000256" key="8">
    <source>
        <dbReference type="SAM" id="SignalP"/>
    </source>
</evidence>
<keyword evidence="7" id="KW-0325">Glycoprotein</keyword>
<evidence type="ECO:0000256" key="5">
    <source>
        <dbReference type="ARBA" id="ARBA00022989"/>
    </source>
</evidence>
<evidence type="ECO:0000256" key="4">
    <source>
        <dbReference type="ARBA" id="ARBA00022692"/>
    </source>
</evidence>
<keyword evidence="8" id="KW-0732">Signal</keyword>
<keyword evidence="11" id="KW-1185">Reference proteome</keyword>
<dbReference type="PANTHER" id="PTHR20961">
    <property type="entry name" value="GLYCOSYLTRANSFERASE"/>
    <property type="match status" value="1"/>
</dbReference>
<dbReference type="GO" id="GO:0097363">
    <property type="term" value="F:protein O-acetylglucosaminyltransferase activity"/>
    <property type="evidence" value="ECO:0007669"/>
    <property type="project" value="TreeGrafter"/>
</dbReference>
<evidence type="ECO:0000256" key="3">
    <source>
        <dbReference type="ARBA" id="ARBA00022679"/>
    </source>
</evidence>
<accession>B0DPM5</accession>
<keyword evidence="2" id="KW-0328">Glycosyltransferase</keyword>
<dbReference type="HOGENOM" id="CLU_033167_1_0_1"/>
<evidence type="ECO:0000313" key="10">
    <source>
        <dbReference type="EMBL" id="EDR03477.1"/>
    </source>
</evidence>
<keyword evidence="4" id="KW-0812">Transmembrane</keyword>
<dbReference type="OrthoDB" id="529273at2759"/>
<gene>
    <name evidence="10" type="ORF">LACBIDRAFT_295233</name>
</gene>
<dbReference type="GO" id="GO:0016020">
    <property type="term" value="C:membrane"/>
    <property type="evidence" value="ECO:0007669"/>
    <property type="project" value="UniProtKB-SubCell"/>
</dbReference>
<evidence type="ECO:0000256" key="1">
    <source>
        <dbReference type="ARBA" id="ARBA00004167"/>
    </source>
</evidence>
<keyword evidence="3" id="KW-0808">Transferase</keyword>
<protein>
    <submittedName>
        <fullName evidence="10">Predicted protein</fullName>
    </submittedName>
</protein>
<dbReference type="GO" id="GO:0005783">
    <property type="term" value="C:endoplasmic reticulum"/>
    <property type="evidence" value="ECO:0007669"/>
    <property type="project" value="TreeGrafter"/>
</dbReference>
<keyword evidence="6" id="KW-0472">Membrane</keyword>
<evidence type="ECO:0000256" key="7">
    <source>
        <dbReference type="ARBA" id="ARBA00023180"/>
    </source>
</evidence>
<reference evidence="10 11" key="1">
    <citation type="journal article" date="2008" name="Nature">
        <title>The genome of Laccaria bicolor provides insights into mycorrhizal symbiosis.</title>
        <authorList>
            <person name="Martin F."/>
            <person name="Aerts A."/>
            <person name="Ahren D."/>
            <person name="Brun A."/>
            <person name="Danchin E.G.J."/>
            <person name="Duchaussoy F."/>
            <person name="Gibon J."/>
            <person name="Kohler A."/>
            <person name="Lindquist E."/>
            <person name="Pereda V."/>
            <person name="Salamov A."/>
            <person name="Shapiro H.J."/>
            <person name="Wuyts J."/>
            <person name="Blaudez D."/>
            <person name="Buee M."/>
            <person name="Brokstein P."/>
            <person name="Canbaeck B."/>
            <person name="Cohen D."/>
            <person name="Courty P.E."/>
            <person name="Coutinho P.M."/>
            <person name="Delaruelle C."/>
            <person name="Detter J.C."/>
            <person name="Deveau A."/>
            <person name="DiFazio S."/>
            <person name="Duplessis S."/>
            <person name="Fraissinet-Tachet L."/>
            <person name="Lucic E."/>
            <person name="Frey-Klett P."/>
            <person name="Fourrey C."/>
            <person name="Feussner I."/>
            <person name="Gay G."/>
            <person name="Grimwood J."/>
            <person name="Hoegger P.J."/>
            <person name="Jain P."/>
            <person name="Kilaru S."/>
            <person name="Labbe J."/>
            <person name="Lin Y.C."/>
            <person name="Legue V."/>
            <person name="Le Tacon F."/>
            <person name="Marmeisse R."/>
            <person name="Melayah D."/>
            <person name="Montanini B."/>
            <person name="Muratet M."/>
            <person name="Nehls U."/>
            <person name="Niculita-Hirzel H."/>
            <person name="Oudot-Le Secq M.P."/>
            <person name="Peter M."/>
            <person name="Quesneville H."/>
            <person name="Rajashekar B."/>
            <person name="Reich M."/>
            <person name="Rouhier N."/>
            <person name="Schmutz J."/>
            <person name="Yin T."/>
            <person name="Chalot M."/>
            <person name="Henrissat B."/>
            <person name="Kuees U."/>
            <person name="Lucas S."/>
            <person name="Van de Peer Y."/>
            <person name="Podila G.K."/>
            <person name="Polle A."/>
            <person name="Pukkila P.J."/>
            <person name="Richardson P.M."/>
            <person name="Rouze P."/>
            <person name="Sanders I.R."/>
            <person name="Stajich J.E."/>
            <person name="Tunlid A."/>
            <person name="Tuskan G."/>
            <person name="Grigoriev I.V."/>
        </authorList>
    </citation>
    <scope>NUCLEOTIDE SEQUENCE [LARGE SCALE GENOMIC DNA]</scope>
    <source>
        <strain evidence="11">S238N-H82 / ATCC MYA-4686</strain>
    </source>
</reference>
<dbReference type="InterPro" id="IPR049625">
    <property type="entry name" value="Glyco_transf_61_cat"/>
</dbReference>
<dbReference type="InParanoid" id="B0DPM5"/>
<dbReference type="GeneID" id="6081553"/>
<name>B0DPM5_LACBS</name>
<dbReference type="RefSeq" id="XP_001885933.1">
    <property type="nucleotide sequence ID" value="XM_001885898.1"/>
</dbReference>
<dbReference type="AlphaFoldDB" id="B0DPM5"/>
<evidence type="ECO:0000259" key="9">
    <source>
        <dbReference type="Pfam" id="PF04577"/>
    </source>
</evidence>